<accession>A0A097ANR3</accession>
<evidence type="ECO:0000313" key="4">
    <source>
        <dbReference type="EMBL" id="AIS51469.1"/>
    </source>
</evidence>
<dbReference type="eggNOG" id="COG1309">
    <property type="taxonomic scope" value="Bacteria"/>
</dbReference>
<dbReference type="EMBL" id="CP009170">
    <property type="protein sequence ID" value="AIS51469.1"/>
    <property type="molecule type" value="Genomic_DNA"/>
</dbReference>
<reference evidence="5" key="1">
    <citation type="journal article" date="2015" name="Genome Announc.">
        <title>Whole-Genome Sequences of 80 Environmental and Clinical Isolates of Burkholderia pseudomallei.</title>
        <authorList>
            <person name="Johnson S.L."/>
            <person name="Baker A.L."/>
            <person name="Chain P.S."/>
            <person name="Currie B.J."/>
            <person name="Daligault H.E."/>
            <person name="Davenport K.W."/>
            <person name="Davis C.B."/>
            <person name="Inglis T.J."/>
            <person name="Kaestli M."/>
            <person name="Koren S."/>
            <person name="Mayo M."/>
            <person name="Merritt A.J."/>
            <person name="Price E.P."/>
            <person name="Sarovich D.S."/>
            <person name="Warner J."/>
            <person name="Rosovitz M.J."/>
        </authorList>
    </citation>
    <scope>NUCLEOTIDE SEQUENCE [LARGE SCALE GENOMIC DNA]</scope>
    <source>
        <strain evidence="5">DSM 2030</strain>
    </source>
</reference>
<dbReference type="HOGENOM" id="CLU_069356_27_3_9"/>
<keyword evidence="5" id="KW-1185">Reference proteome</keyword>
<dbReference type="InterPro" id="IPR050624">
    <property type="entry name" value="HTH-type_Tx_Regulator"/>
</dbReference>
<dbReference type="PRINTS" id="PR00455">
    <property type="entry name" value="HTHTETR"/>
</dbReference>
<dbReference type="InterPro" id="IPR001647">
    <property type="entry name" value="HTH_TetR"/>
</dbReference>
<dbReference type="GO" id="GO:0003677">
    <property type="term" value="F:DNA binding"/>
    <property type="evidence" value="ECO:0007669"/>
    <property type="project" value="UniProtKB-UniRule"/>
</dbReference>
<proteinExistence type="predicted"/>
<keyword evidence="1 2" id="KW-0238">DNA-binding</keyword>
<feature type="DNA-binding region" description="H-T-H motif" evidence="2">
    <location>
        <begin position="26"/>
        <end position="45"/>
    </location>
</feature>
<dbReference type="KEGG" id="tki:TKV_c02640"/>
<gene>
    <name evidence="4" type="ORF">TKV_c02640</name>
</gene>
<dbReference type="Pfam" id="PF00440">
    <property type="entry name" value="TetR_N"/>
    <property type="match status" value="1"/>
</dbReference>
<organism evidence="4 5">
    <name type="scientific">Thermoanaerobacter kivui</name>
    <name type="common">Acetogenium kivui</name>
    <dbReference type="NCBI Taxonomy" id="2325"/>
    <lineage>
        <taxon>Bacteria</taxon>
        <taxon>Bacillati</taxon>
        <taxon>Bacillota</taxon>
        <taxon>Clostridia</taxon>
        <taxon>Thermoanaerobacterales</taxon>
        <taxon>Thermoanaerobacteraceae</taxon>
        <taxon>Thermoanaerobacter</taxon>
    </lineage>
</organism>
<feature type="domain" description="HTH tetR-type" evidence="3">
    <location>
        <begin position="3"/>
        <end position="63"/>
    </location>
</feature>
<dbReference type="PROSITE" id="PS50977">
    <property type="entry name" value="HTH_TETR_2"/>
    <property type="match status" value="1"/>
</dbReference>
<name>A0A097ANR3_THEKI</name>
<evidence type="ECO:0000256" key="1">
    <source>
        <dbReference type="ARBA" id="ARBA00023125"/>
    </source>
</evidence>
<dbReference type="OrthoDB" id="9780824at2"/>
<protein>
    <submittedName>
        <fullName evidence="4">Transcriptional regulator, TetR family</fullName>
    </submittedName>
</protein>
<dbReference type="Proteomes" id="UP000029669">
    <property type="component" value="Chromosome"/>
</dbReference>
<dbReference type="STRING" id="2325.TKV_c02640"/>
<dbReference type="AlphaFoldDB" id="A0A097ANR3"/>
<evidence type="ECO:0000256" key="2">
    <source>
        <dbReference type="PROSITE-ProRule" id="PRU00335"/>
    </source>
</evidence>
<dbReference type="SUPFAM" id="SSF46689">
    <property type="entry name" value="Homeodomain-like"/>
    <property type="match status" value="1"/>
</dbReference>
<dbReference type="Gene3D" id="1.10.357.10">
    <property type="entry name" value="Tetracycline Repressor, domain 2"/>
    <property type="match status" value="1"/>
</dbReference>
<dbReference type="RefSeq" id="WP_049684440.1">
    <property type="nucleotide sequence ID" value="NZ_CP009170.1"/>
</dbReference>
<dbReference type="PANTHER" id="PTHR43479">
    <property type="entry name" value="ACREF/ENVCD OPERON REPRESSOR-RELATED"/>
    <property type="match status" value="1"/>
</dbReference>
<dbReference type="InterPro" id="IPR009057">
    <property type="entry name" value="Homeodomain-like_sf"/>
</dbReference>
<dbReference type="PANTHER" id="PTHR43479:SF11">
    <property type="entry name" value="ACREF_ENVCD OPERON REPRESSOR-RELATED"/>
    <property type="match status" value="1"/>
</dbReference>
<sequence>MGDSVKEKIVMSTLKLISEKGYKSTTTRNIAEEAGVNEVTIFRCFGSKKDIVLYALKELELLKPVNERILNKCTWDLKEDLLMLAHEYHKNFTEEKAKIMIGLRSPEIFEEVKEYLLRIPKGFKEVLIKYFEIMYEKGLLNTEDFELLAFAFISLNFGFVLMNVSYGNKLFGFSDREFVKKTIEIFVKAIEKSD</sequence>
<evidence type="ECO:0000259" key="3">
    <source>
        <dbReference type="PROSITE" id="PS50977"/>
    </source>
</evidence>
<evidence type="ECO:0000313" key="5">
    <source>
        <dbReference type="Proteomes" id="UP000029669"/>
    </source>
</evidence>